<dbReference type="EMBL" id="JAGGNH010000001">
    <property type="protein sequence ID" value="KAJ0984758.1"/>
    <property type="molecule type" value="Genomic_DNA"/>
</dbReference>
<dbReference type="Pfam" id="PF10440">
    <property type="entry name" value="WIYLD"/>
    <property type="match status" value="1"/>
</dbReference>
<dbReference type="PANTHER" id="PTHR34271">
    <property type="entry name" value="NUCLEOLAR HISTONE METHYLTRANSFERASE-RELATED PROTEIN"/>
    <property type="match status" value="1"/>
</dbReference>
<reference evidence="3" key="2">
    <citation type="journal article" date="2022" name="Hortic Res">
        <title>The genome of Dioscorea zingiberensis sheds light on the biosynthesis, origin and evolution of the medicinally important diosgenin saponins.</title>
        <authorList>
            <person name="Li Y."/>
            <person name="Tan C."/>
            <person name="Li Z."/>
            <person name="Guo J."/>
            <person name="Li S."/>
            <person name="Chen X."/>
            <person name="Wang C."/>
            <person name="Dai X."/>
            <person name="Yang H."/>
            <person name="Song W."/>
            <person name="Hou L."/>
            <person name="Xu J."/>
            <person name="Tong Z."/>
            <person name="Xu A."/>
            <person name="Yuan X."/>
            <person name="Wang W."/>
            <person name="Yang Q."/>
            <person name="Chen L."/>
            <person name="Sun Z."/>
            <person name="Wang K."/>
            <person name="Pan B."/>
            <person name="Chen J."/>
            <person name="Bao Y."/>
            <person name="Liu F."/>
            <person name="Qi X."/>
            <person name="Gang D.R."/>
            <person name="Wen J."/>
            <person name="Li J."/>
        </authorList>
    </citation>
    <scope>NUCLEOTIDE SEQUENCE</scope>
    <source>
        <strain evidence="3">Dzin_1.0</strain>
    </source>
</reference>
<dbReference type="InterPro" id="IPR043017">
    <property type="entry name" value="WIYLD_dom_sf"/>
</dbReference>
<accession>A0A9D5D625</accession>
<sequence>MAPKGRSRKVGSRKVDAAVKVLTQFGFQKDEVVSTIKDLIQEYGGDEGWVFIEDNGYQVLVDSILDKQNYEEKKGGGDAGQSSKERHAHNYEREIHGQNPDVVREMEGQKKRREPCYGWISEDEED</sequence>
<proteinExistence type="predicted"/>
<gene>
    <name evidence="3" type="ORF">J5N97_003114</name>
</gene>
<dbReference type="OrthoDB" id="1898570at2759"/>
<dbReference type="AlphaFoldDB" id="A0A9D5D625"/>
<evidence type="ECO:0000313" key="3">
    <source>
        <dbReference type="EMBL" id="KAJ0984758.1"/>
    </source>
</evidence>
<feature type="region of interest" description="Disordered" evidence="1">
    <location>
        <begin position="71"/>
        <end position="126"/>
    </location>
</feature>
<dbReference type="PANTHER" id="PTHR34271:SF1">
    <property type="entry name" value="NUCLEOLAR HISTONE METHYLTRANSFERASE-RELATED PROTEIN"/>
    <property type="match status" value="1"/>
</dbReference>
<evidence type="ECO:0000256" key="1">
    <source>
        <dbReference type="SAM" id="MobiDB-lite"/>
    </source>
</evidence>
<name>A0A9D5D625_9LILI</name>
<evidence type="ECO:0000313" key="4">
    <source>
        <dbReference type="Proteomes" id="UP001085076"/>
    </source>
</evidence>
<feature type="compositionally biased region" description="Basic and acidic residues" evidence="1">
    <location>
        <begin position="83"/>
        <end position="109"/>
    </location>
</feature>
<feature type="domain" description="WIYLD" evidence="2">
    <location>
        <begin position="9"/>
        <end position="68"/>
    </location>
</feature>
<keyword evidence="4" id="KW-1185">Reference proteome</keyword>
<dbReference type="Gene3D" id="1.10.8.850">
    <property type="entry name" value="Histone-lysine N methyltransferase , C-terminal domain-like"/>
    <property type="match status" value="1"/>
</dbReference>
<evidence type="ECO:0000259" key="2">
    <source>
        <dbReference type="Pfam" id="PF10440"/>
    </source>
</evidence>
<organism evidence="3 4">
    <name type="scientific">Dioscorea zingiberensis</name>
    <dbReference type="NCBI Taxonomy" id="325984"/>
    <lineage>
        <taxon>Eukaryota</taxon>
        <taxon>Viridiplantae</taxon>
        <taxon>Streptophyta</taxon>
        <taxon>Embryophyta</taxon>
        <taxon>Tracheophyta</taxon>
        <taxon>Spermatophyta</taxon>
        <taxon>Magnoliopsida</taxon>
        <taxon>Liliopsida</taxon>
        <taxon>Dioscoreales</taxon>
        <taxon>Dioscoreaceae</taxon>
        <taxon>Dioscorea</taxon>
    </lineage>
</organism>
<dbReference type="InterPro" id="IPR018848">
    <property type="entry name" value="WIYLD_domain"/>
</dbReference>
<reference evidence="3" key="1">
    <citation type="submission" date="2021-03" db="EMBL/GenBank/DDBJ databases">
        <authorList>
            <person name="Li Z."/>
            <person name="Yang C."/>
        </authorList>
    </citation>
    <scope>NUCLEOTIDE SEQUENCE</scope>
    <source>
        <strain evidence="3">Dzin_1.0</strain>
        <tissue evidence="3">Leaf</tissue>
    </source>
</reference>
<protein>
    <recommendedName>
        <fullName evidence="2">WIYLD domain-containing protein</fullName>
    </recommendedName>
</protein>
<comment type="caution">
    <text evidence="3">The sequence shown here is derived from an EMBL/GenBank/DDBJ whole genome shotgun (WGS) entry which is preliminary data.</text>
</comment>
<dbReference type="Proteomes" id="UP001085076">
    <property type="component" value="Miscellaneous, Linkage group lg01"/>
</dbReference>